<sequence>MSFRFLHTADLHLDAPLKAIALRDPDLAQEVGVATRRSFSRLIDLCIEEALDFLLIAGDLWDGSYSSTKTPRFLKQELLRLREAGIRCYLIRGNHDAMARQTGELDLPDNSHLFGRKAGTELLEIGGQQIAIHGLSFHEISAPESLLPLYPPPRPGAFNIGMMHTSLNGSPGHDNYAPCSLSDLQAQGYDYWALGHIHRRSEFKGASTIVMPGTPQGRDIGEAGETTVTLVSVGDDLSVTTEARPVACLRFERLELEISDIVDWPALLTRLDQVLRAEGRKPRDAEHLVLRLVLRGTTPLAWRITRDLDRLSEEARAFAGAAGLWIDKITPDLAAPAGEAAAGSDLPAELVRNVLQELPQDPALQAALASAAQELLRDLPPDLRDLLGEDEASLADRCQQLLTEGAPLTLAALAEGGRD</sequence>
<dbReference type="InterPro" id="IPR050535">
    <property type="entry name" value="DNA_Repair-Maintenance_Comp"/>
</dbReference>
<dbReference type="PIRSF" id="PIRSF033091">
    <property type="entry name" value="Pesterase_YhaO"/>
    <property type="match status" value="1"/>
</dbReference>
<dbReference type="CDD" id="cd00840">
    <property type="entry name" value="MPP_Mre11_N"/>
    <property type="match status" value="1"/>
</dbReference>
<keyword evidence="1" id="KW-0378">Hydrolase</keyword>
<dbReference type="RefSeq" id="WP_226937480.1">
    <property type="nucleotide sequence ID" value="NZ_JACDXX010000026.1"/>
</dbReference>
<dbReference type="EMBL" id="JACDXX010000026">
    <property type="protein sequence ID" value="MCB5412049.1"/>
    <property type="molecule type" value="Genomic_DNA"/>
</dbReference>
<dbReference type="PANTHER" id="PTHR30337">
    <property type="entry name" value="COMPONENT OF ATP-DEPENDENT DSDNA EXONUCLEASE"/>
    <property type="match status" value="1"/>
</dbReference>
<gene>
    <name evidence="3" type="ORF">H0485_18850</name>
</gene>
<proteinExistence type="predicted"/>
<keyword evidence="4" id="KW-1185">Reference proteome</keyword>
<organism evidence="3 4">
    <name type="scientific">Pseudogemmobacter faecipullorum</name>
    <dbReference type="NCBI Taxonomy" id="2755041"/>
    <lineage>
        <taxon>Bacteria</taxon>
        <taxon>Pseudomonadati</taxon>
        <taxon>Pseudomonadota</taxon>
        <taxon>Alphaproteobacteria</taxon>
        <taxon>Rhodobacterales</taxon>
        <taxon>Paracoccaceae</taxon>
        <taxon>Pseudogemmobacter</taxon>
    </lineage>
</organism>
<protein>
    <submittedName>
        <fullName evidence="3">DNA repair exonuclease</fullName>
    </submittedName>
</protein>
<dbReference type="InterPro" id="IPR014576">
    <property type="entry name" value="Pesterase_YhaO"/>
</dbReference>
<feature type="domain" description="Calcineurin-like phosphoesterase" evidence="2">
    <location>
        <begin position="3"/>
        <end position="199"/>
    </location>
</feature>
<dbReference type="InterPro" id="IPR041796">
    <property type="entry name" value="Mre11_N"/>
</dbReference>
<dbReference type="PANTHER" id="PTHR30337:SF7">
    <property type="entry name" value="PHOSPHOESTERASE"/>
    <property type="match status" value="1"/>
</dbReference>
<evidence type="ECO:0000313" key="4">
    <source>
        <dbReference type="Proteomes" id="UP001198571"/>
    </source>
</evidence>
<evidence type="ECO:0000256" key="1">
    <source>
        <dbReference type="ARBA" id="ARBA00022801"/>
    </source>
</evidence>
<dbReference type="Proteomes" id="UP001198571">
    <property type="component" value="Unassembled WGS sequence"/>
</dbReference>
<keyword evidence="3" id="KW-0540">Nuclease</keyword>
<comment type="caution">
    <text evidence="3">The sequence shown here is derived from an EMBL/GenBank/DDBJ whole genome shotgun (WGS) entry which is preliminary data.</text>
</comment>
<dbReference type="InterPro" id="IPR029052">
    <property type="entry name" value="Metallo-depent_PP-like"/>
</dbReference>
<evidence type="ECO:0000259" key="2">
    <source>
        <dbReference type="Pfam" id="PF00149"/>
    </source>
</evidence>
<keyword evidence="3" id="KW-0269">Exonuclease</keyword>
<dbReference type="Gene3D" id="3.60.21.10">
    <property type="match status" value="1"/>
</dbReference>
<dbReference type="GO" id="GO:0004527">
    <property type="term" value="F:exonuclease activity"/>
    <property type="evidence" value="ECO:0007669"/>
    <property type="project" value="UniProtKB-KW"/>
</dbReference>
<dbReference type="InterPro" id="IPR004843">
    <property type="entry name" value="Calcineurin-like_PHP"/>
</dbReference>
<accession>A0ABS8CRQ9</accession>
<dbReference type="SUPFAM" id="SSF56300">
    <property type="entry name" value="Metallo-dependent phosphatases"/>
    <property type="match status" value="1"/>
</dbReference>
<name>A0ABS8CRQ9_9RHOB</name>
<evidence type="ECO:0000313" key="3">
    <source>
        <dbReference type="EMBL" id="MCB5412049.1"/>
    </source>
</evidence>
<dbReference type="Pfam" id="PF00149">
    <property type="entry name" value="Metallophos"/>
    <property type="match status" value="1"/>
</dbReference>
<reference evidence="3 4" key="1">
    <citation type="submission" date="2020-07" db="EMBL/GenBank/DDBJ databases">
        <title>Pseudogemmobacter sp. nov., isolated from poultry manure in Taiwan.</title>
        <authorList>
            <person name="Lin S.-Y."/>
            <person name="Tang Y.-S."/>
            <person name="Young C.-C."/>
        </authorList>
    </citation>
    <scope>NUCLEOTIDE SEQUENCE [LARGE SCALE GENOMIC DNA]</scope>
    <source>
        <strain evidence="3 4">CC-YST710</strain>
    </source>
</reference>